<dbReference type="InterPro" id="IPR025489">
    <property type="entry name" value="DUF4381"/>
</dbReference>
<dbReference type="eggNOG" id="ENOG50307S5">
    <property type="taxonomic scope" value="Bacteria"/>
</dbReference>
<evidence type="ECO:0000256" key="1">
    <source>
        <dbReference type="SAM" id="Phobius"/>
    </source>
</evidence>
<feature type="transmembrane region" description="Helical" evidence="1">
    <location>
        <begin position="26"/>
        <end position="45"/>
    </location>
</feature>
<dbReference type="OrthoDB" id="6402252at2"/>
<reference evidence="2 3" key="1">
    <citation type="submission" date="2006-02" db="EMBL/GenBank/DDBJ databases">
        <authorList>
            <person name="Moran M.A."/>
            <person name="Kjelleberg S."/>
            <person name="Egan S."/>
            <person name="Saunders N."/>
            <person name="Thomas T."/>
            <person name="Ferriera S."/>
            <person name="Johnson J."/>
            <person name="Kravitz S."/>
            <person name="Halpern A."/>
            <person name="Remington K."/>
            <person name="Beeson K."/>
            <person name="Tran B."/>
            <person name="Rogers Y.-H."/>
            <person name="Friedman R."/>
            <person name="Venter J.C."/>
        </authorList>
    </citation>
    <scope>NUCLEOTIDE SEQUENCE [LARGE SCALE GENOMIC DNA]</scope>
    <source>
        <strain evidence="2 3">D2</strain>
    </source>
</reference>
<keyword evidence="1" id="KW-1133">Transmembrane helix</keyword>
<gene>
    <name evidence="2" type="ORF">PTD2_11759</name>
</gene>
<accession>A4C686</accession>
<dbReference type="AlphaFoldDB" id="A4C686"/>
<comment type="caution">
    <text evidence="2">The sequence shown here is derived from an EMBL/GenBank/DDBJ whole genome shotgun (WGS) entry which is preliminary data.</text>
</comment>
<dbReference type="Pfam" id="PF14316">
    <property type="entry name" value="DUF4381"/>
    <property type="match status" value="1"/>
</dbReference>
<keyword evidence="1" id="KW-0812">Transmembrane</keyword>
<evidence type="ECO:0000313" key="2">
    <source>
        <dbReference type="EMBL" id="EAR29490.1"/>
    </source>
</evidence>
<sequence>MNASPLDNLNDIIAPTTVPFWPLSPAWWLVIAVSLILILSVFLYWRIIFRHNSAKREAIALSNTLTNNQMSDLQQLNIILKRLTQHYYGTSVASLSGKAWCDFLQQHCQSELNPQQLQSIYQAHLDNTTLIQLKTAYLAAIKHFKTRGHYHV</sequence>
<evidence type="ECO:0000313" key="3">
    <source>
        <dbReference type="Proteomes" id="UP000006201"/>
    </source>
</evidence>
<dbReference type="Proteomes" id="UP000006201">
    <property type="component" value="Unassembled WGS sequence"/>
</dbReference>
<dbReference type="EMBL" id="AAOH01000002">
    <property type="protein sequence ID" value="EAR29490.1"/>
    <property type="molecule type" value="Genomic_DNA"/>
</dbReference>
<proteinExistence type="predicted"/>
<protein>
    <submittedName>
        <fullName evidence="2">Putative orphan protein</fullName>
    </submittedName>
</protein>
<dbReference type="RefSeq" id="WP_009837364.1">
    <property type="nucleotide sequence ID" value="NZ_AAOH01000002.1"/>
</dbReference>
<dbReference type="STRING" id="87626.PTD2_11759"/>
<organism evidence="2 3">
    <name type="scientific">Pseudoalteromonas tunicata D2</name>
    <dbReference type="NCBI Taxonomy" id="87626"/>
    <lineage>
        <taxon>Bacteria</taxon>
        <taxon>Pseudomonadati</taxon>
        <taxon>Pseudomonadota</taxon>
        <taxon>Gammaproteobacteria</taxon>
        <taxon>Alteromonadales</taxon>
        <taxon>Pseudoalteromonadaceae</taxon>
        <taxon>Pseudoalteromonas</taxon>
    </lineage>
</organism>
<dbReference type="HOGENOM" id="CLU_113195_0_2_6"/>
<keyword evidence="1" id="KW-0472">Membrane</keyword>
<name>A4C686_9GAMM</name>
<keyword evidence="3" id="KW-1185">Reference proteome</keyword>